<keyword evidence="11" id="KW-1185">Reference proteome</keyword>
<protein>
    <recommendedName>
        <fullName evidence="7">Endoglucanase</fullName>
        <ecNumber evidence="7">3.2.1.4</ecNumber>
    </recommendedName>
</protein>
<evidence type="ECO:0000259" key="9">
    <source>
        <dbReference type="Pfam" id="PF02927"/>
    </source>
</evidence>
<proteinExistence type="inferred from homology"/>
<dbReference type="PANTHER" id="PTHR22298">
    <property type="entry name" value="ENDO-1,4-BETA-GLUCANASE"/>
    <property type="match status" value="1"/>
</dbReference>
<dbReference type="InterPro" id="IPR001701">
    <property type="entry name" value="Glyco_hydro_9"/>
</dbReference>
<sequence>MSIKWGGCVWCFCLLLPFDHYASEVVSDVDIVVNQLGYPRLAKKRAYWINASTTQVKLIDMETGRTKQFPVKINRLRLDQKRTVSTVDFSRLTQVGWYRFQAGKQLSAPFQINDDVYNPLLYRLIRALYLQRSGVEIEDRETGVSRPPSHIHDGLIYRADSFHMKNEWVDVNGGWYDAGDFGKYVATTTITIAHLLEAYRQVPSLFHSVAFQPEELKKSQLPYVLQEARIGLHWLEKMQRSDGAVYRKVSGQHWPKVTGPWNDPQLRYIYGVSSADTAKFAATMAFASRIYAAFDTTEAKRYLNAAIRAWGYLARTPKQFIDWKKEDDSGSGAYMSNVHDTETSLLTDVDDRLWALAELYLATKNEQYKTIFLALYTPEYLDIFEWKNPALMGIWHLILSKKKAFTFLQNDLHAKAAEYAQIAQSQPFFVANDRFIWGSNKMAAEAGLLLAWSSQLAQSLNHSFKYWQYSQSQLDYLLGANAFNLSFVTGFGSLSVKHIHHLYQNASGVNLPGFLVGGPNEHAQAGIAPKGLGMLSYVDNEKSYAVNEFAIDYNASLIGLLAVYYAAFKER</sequence>
<feature type="chain" id="PRO_5044989363" description="Endoglucanase" evidence="7">
    <location>
        <begin position="23"/>
        <end position="571"/>
    </location>
</feature>
<dbReference type="PROSITE" id="PS00698">
    <property type="entry name" value="GH9_3"/>
    <property type="match status" value="1"/>
</dbReference>
<dbReference type="Pfam" id="PF00759">
    <property type="entry name" value="Glyco_hydro_9"/>
    <property type="match status" value="1"/>
</dbReference>
<dbReference type="InterPro" id="IPR014756">
    <property type="entry name" value="Ig_E-set"/>
</dbReference>
<keyword evidence="7" id="KW-0136">Cellulose degradation</keyword>
<evidence type="ECO:0000256" key="5">
    <source>
        <dbReference type="ARBA" id="ARBA00023326"/>
    </source>
</evidence>
<name>A0ABT0LD42_9GAMM</name>
<feature type="active site" evidence="6">
    <location>
        <position position="548"/>
    </location>
</feature>
<dbReference type="GO" id="GO:0016787">
    <property type="term" value="F:hydrolase activity"/>
    <property type="evidence" value="ECO:0007669"/>
    <property type="project" value="UniProtKB-KW"/>
</dbReference>
<evidence type="ECO:0000256" key="3">
    <source>
        <dbReference type="ARBA" id="ARBA00023277"/>
    </source>
</evidence>
<keyword evidence="5 6" id="KW-0624">Polysaccharide degradation</keyword>
<feature type="domain" description="Glycoside hydrolase family 9" evidence="8">
    <location>
        <begin position="117"/>
        <end position="561"/>
    </location>
</feature>
<dbReference type="Gene3D" id="1.50.10.10">
    <property type="match status" value="1"/>
</dbReference>
<dbReference type="InterPro" id="IPR033126">
    <property type="entry name" value="Glyco_hydro_9_Asp/Glu_AS"/>
</dbReference>
<organism evidence="10 11">
    <name type="scientific">Shewanella surugensis</name>
    <dbReference type="NCBI Taxonomy" id="212020"/>
    <lineage>
        <taxon>Bacteria</taxon>
        <taxon>Pseudomonadati</taxon>
        <taxon>Pseudomonadota</taxon>
        <taxon>Gammaproteobacteria</taxon>
        <taxon>Alteromonadales</taxon>
        <taxon>Shewanellaceae</taxon>
        <taxon>Shewanella</taxon>
    </lineage>
</organism>
<dbReference type="InterPro" id="IPR004197">
    <property type="entry name" value="Cellulase_Ig-like"/>
</dbReference>
<dbReference type="EC" id="3.2.1.4" evidence="7"/>
<evidence type="ECO:0000259" key="8">
    <source>
        <dbReference type="Pfam" id="PF00759"/>
    </source>
</evidence>
<feature type="signal peptide" evidence="7">
    <location>
        <begin position="1"/>
        <end position="22"/>
    </location>
</feature>
<feature type="active site" evidence="6">
    <location>
        <position position="539"/>
    </location>
</feature>
<dbReference type="EMBL" id="JAKIKS010000043">
    <property type="protein sequence ID" value="MCL1125247.1"/>
    <property type="molecule type" value="Genomic_DNA"/>
</dbReference>
<keyword evidence="4 6" id="KW-0326">Glycosidase</keyword>
<dbReference type="InterPro" id="IPR012341">
    <property type="entry name" value="6hp_glycosidase-like_sf"/>
</dbReference>
<comment type="catalytic activity">
    <reaction evidence="7">
        <text>Endohydrolysis of (1-&gt;4)-beta-D-glucosidic linkages in cellulose, lichenin and cereal beta-D-glucans.</text>
        <dbReference type="EC" id="3.2.1.4"/>
    </reaction>
</comment>
<keyword evidence="2 6" id="KW-0378">Hydrolase</keyword>
<dbReference type="SUPFAM" id="SSF81296">
    <property type="entry name" value="E set domains"/>
    <property type="match status" value="1"/>
</dbReference>
<evidence type="ECO:0000256" key="4">
    <source>
        <dbReference type="ARBA" id="ARBA00023295"/>
    </source>
</evidence>
<dbReference type="Proteomes" id="UP001203423">
    <property type="component" value="Unassembled WGS sequence"/>
</dbReference>
<reference evidence="10 11" key="1">
    <citation type="submission" date="2022-01" db="EMBL/GenBank/DDBJ databases">
        <title>Whole genome-based taxonomy of the Shewanellaceae.</title>
        <authorList>
            <person name="Martin-Rodriguez A.J."/>
        </authorList>
    </citation>
    <scope>NUCLEOTIDE SEQUENCE [LARGE SCALE GENOMIC DNA]</scope>
    <source>
        <strain evidence="10 11">DSM 17177</strain>
    </source>
</reference>
<dbReference type="RefSeq" id="WP_248940563.1">
    <property type="nucleotide sequence ID" value="NZ_JAKIKS010000043.1"/>
</dbReference>
<gene>
    <name evidence="10" type="ORF">L2764_12370</name>
</gene>
<comment type="similarity">
    <text evidence="1 6 7">Belongs to the glycosyl hydrolase 9 (cellulase E) family.</text>
</comment>
<dbReference type="SUPFAM" id="SSF48208">
    <property type="entry name" value="Six-hairpin glycosidases"/>
    <property type="match status" value="1"/>
</dbReference>
<keyword evidence="7" id="KW-0732">Signal</keyword>
<keyword evidence="3 6" id="KW-0119">Carbohydrate metabolism</keyword>
<evidence type="ECO:0000313" key="11">
    <source>
        <dbReference type="Proteomes" id="UP001203423"/>
    </source>
</evidence>
<accession>A0ABT0LD42</accession>
<dbReference type="InterPro" id="IPR013783">
    <property type="entry name" value="Ig-like_fold"/>
</dbReference>
<evidence type="ECO:0000256" key="7">
    <source>
        <dbReference type="RuleBase" id="RU361166"/>
    </source>
</evidence>
<dbReference type="Gene3D" id="2.60.40.10">
    <property type="entry name" value="Immunoglobulins"/>
    <property type="match status" value="1"/>
</dbReference>
<dbReference type="CDD" id="cd02850">
    <property type="entry name" value="E_set_Cellulase_N"/>
    <property type="match status" value="1"/>
</dbReference>
<feature type="domain" description="Cellulase Ig-like" evidence="9">
    <location>
        <begin position="30"/>
        <end position="104"/>
    </location>
</feature>
<evidence type="ECO:0000256" key="1">
    <source>
        <dbReference type="ARBA" id="ARBA00007072"/>
    </source>
</evidence>
<evidence type="ECO:0000256" key="6">
    <source>
        <dbReference type="PROSITE-ProRule" id="PRU10060"/>
    </source>
</evidence>
<evidence type="ECO:0000256" key="2">
    <source>
        <dbReference type="ARBA" id="ARBA00022801"/>
    </source>
</evidence>
<evidence type="ECO:0000313" key="10">
    <source>
        <dbReference type="EMBL" id="MCL1125247.1"/>
    </source>
</evidence>
<comment type="caution">
    <text evidence="10">The sequence shown here is derived from an EMBL/GenBank/DDBJ whole genome shotgun (WGS) entry which is preliminary data.</text>
</comment>
<dbReference type="Pfam" id="PF02927">
    <property type="entry name" value="CelD_N"/>
    <property type="match status" value="1"/>
</dbReference>
<dbReference type="InterPro" id="IPR008928">
    <property type="entry name" value="6-hairpin_glycosidase_sf"/>
</dbReference>